<proteinExistence type="predicted"/>
<dbReference type="EMBL" id="CAJJDM010000143">
    <property type="protein sequence ID" value="CAD8108937.1"/>
    <property type="molecule type" value="Genomic_DNA"/>
</dbReference>
<accession>A0A8S1PZU9</accession>
<reference evidence="1" key="1">
    <citation type="submission" date="2021-01" db="EMBL/GenBank/DDBJ databases">
        <authorList>
            <consortium name="Genoscope - CEA"/>
            <person name="William W."/>
        </authorList>
    </citation>
    <scope>NUCLEOTIDE SEQUENCE</scope>
</reference>
<gene>
    <name evidence="1" type="ORF">PPRIM_AZ9-3.1.T1390002</name>
</gene>
<comment type="caution">
    <text evidence="1">The sequence shown here is derived from an EMBL/GenBank/DDBJ whole genome shotgun (WGS) entry which is preliminary data.</text>
</comment>
<evidence type="ECO:0000313" key="2">
    <source>
        <dbReference type="Proteomes" id="UP000688137"/>
    </source>
</evidence>
<sequence>MQSQNINIYSTITYGSLLNSKSNKKKYQLIANFDILKKTISFSVLKNYQQKFIYLIILQNMDFLNILNYYRIFSFDTVTVRGKQKSFLFNYIIQMKDSQSYILYISFKYNIFAFRVVGNDIKNKMLRFQ</sequence>
<protein>
    <submittedName>
        <fullName evidence="1">Uncharacterized protein</fullName>
    </submittedName>
</protein>
<evidence type="ECO:0000313" key="1">
    <source>
        <dbReference type="EMBL" id="CAD8108937.1"/>
    </source>
</evidence>
<name>A0A8S1PZU9_PARPR</name>
<organism evidence="1 2">
    <name type="scientific">Paramecium primaurelia</name>
    <dbReference type="NCBI Taxonomy" id="5886"/>
    <lineage>
        <taxon>Eukaryota</taxon>
        <taxon>Sar</taxon>
        <taxon>Alveolata</taxon>
        <taxon>Ciliophora</taxon>
        <taxon>Intramacronucleata</taxon>
        <taxon>Oligohymenophorea</taxon>
        <taxon>Peniculida</taxon>
        <taxon>Parameciidae</taxon>
        <taxon>Paramecium</taxon>
    </lineage>
</organism>
<keyword evidence="2" id="KW-1185">Reference proteome</keyword>
<dbReference type="AlphaFoldDB" id="A0A8S1PZU9"/>
<dbReference type="Proteomes" id="UP000688137">
    <property type="component" value="Unassembled WGS sequence"/>
</dbReference>